<dbReference type="Proteomes" id="UP000625711">
    <property type="component" value="Unassembled WGS sequence"/>
</dbReference>
<reference evidence="2" key="1">
    <citation type="submission" date="2020-08" db="EMBL/GenBank/DDBJ databases">
        <title>Genome sequencing and assembly of the red palm weevil Rhynchophorus ferrugineus.</title>
        <authorList>
            <person name="Dias G.B."/>
            <person name="Bergman C.M."/>
            <person name="Manee M."/>
        </authorList>
    </citation>
    <scope>NUCLEOTIDE SEQUENCE</scope>
    <source>
        <strain evidence="2">AA-2017</strain>
        <tissue evidence="2">Whole larva</tissue>
    </source>
</reference>
<dbReference type="AlphaFoldDB" id="A0A834HKM9"/>
<dbReference type="EMBL" id="JAACXV010021292">
    <property type="protein sequence ID" value="KAF7263468.1"/>
    <property type="molecule type" value="Genomic_DNA"/>
</dbReference>
<keyword evidence="3" id="KW-1185">Reference proteome</keyword>
<evidence type="ECO:0000313" key="3">
    <source>
        <dbReference type="Proteomes" id="UP000625711"/>
    </source>
</evidence>
<organism evidence="2 3">
    <name type="scientific">Rhynchophorus ferrugineus</name>
    <name type="common">Red palm weevil</name>
    <name type="synonym">Curculio ferrugineus</name>
    <dbReference type="NCBI Taxonomy" id="354439"/>
    <lineage>
        <taxon>Eukaryota</taxon>
        <taxon>Metazoa</taxon>
        <taxon>Ecdysozoa</taxon>
        <taxon>Arthropoda</taxon>
        <taxon>Hexapoda</taxon>
        <taxon>Insecta</taxon>
        <taxon>Pterygota</taxon>
        <taxon>Neoptera</taxon>
        <taxon>Endopterygota</taxon>
        <taxon>Coleoptera</taxon>
        <taxon>Polyphaga</taxon>
        <taxon>Cucujiformia</taxon>
        <taxon>Curculionidae</taxon>
        <taxon>Dryophthorinae</taxon>
        <taxon>Rhynchophorus</taxon>
    </lineage>
</organism>
<protein>
    <submittedName>
        <fullName evidence="2">Uncharacterized protein</fullName>
    </submittedName>
</protein>
<gene>
    <name evidence="2" type="ORF">GWI33_002255</name>
</gene>
<feature type="compositionally biased region" description="Basic and acidic residues" evidence="1">
    <location>
        <begin position="50"/>
        <end position="59"/>
    </location>
</feature>
<evidence type="ECO:0000256" key="1">
    <source>
        <dbReference type="SAM" id="MobiDB-lite"/>
    </source>
</evidence>
<feature type="region of interest" description="Disordered" evidence="1">
    <location>
        <begin position="40"/>
        <end position="83"/>
    </location>
</feature>
<name>A0A834HKM9_RHYFE</name>
<evidence type="ECO:0000313" key="2">
    <source>
        <dbReference type="EMBL" id="KAF7263468.1"/>
    </source>
</evidence>
<accession>A0A834HKM9</accession>
<proteinExistence type="predicted"/>
<comment type="caution">
    <text evidence="2">The sequence shown here is derived from an EMBL/GenBank/DDBJ whole genome shotgun (WGS) entry which is preliminary data.</text>
</comment>
<sequence length="83" mass="9206">MGKALDPTKKKSLTSEYEGFIRHTTPLVSLPFSVPLLRTYRNDGSLPRTRGTDKDRTESGRSSSVSDRQMILADHVTEGAPFP</sequence>